<reference evidence="2" key="1">
    <citation type="submission" date="2019-11" db="EMBL/GenBank/DDBJ databases">
        <authorList>
            <person name="Feng L."/>
        </authorList>
    </citation>
    <scope>NUCLEOTIDE SEQUENCE</scope>
    <source>
        <strain evidence="2">PclaraLFYP37</strain>
    </source>
</reference>
<name>A0A6N3CKK7_9BACT</name>
<dbReference type="EMBL" id="CACRUT010000014">
    <property type="protein sequence ID" value="VYU15141.1"/>
    <property type="molecule type" value="Genomic_DNA"/>
</dbReference>
<proteinExistence type="predicted"/>
<dbReference type="AlphaFoldDB" id="A0A6N3CKK7"/>
<evidence type="ECO:0000313" key="2">
    <source>
        <dbReference type="EMBL" id="VYU15141.1"/>
    </source>
</evidence>
<sequence length="51" mass="5892">MTMKKYSKPETNVMEIETQEALLSFSNIHEEESDGTSPMSLELNDIWDVNK</sequence>
<feature type="region of interest" description="Disordered" evidence="1">
    <location>
        <begin position="30"/>
        <end position="51"/>
    </location>
</feature>
<protein>
    <submittedName>
        <fullName evidence="2">Uncharacterized protein</fullName>
    </submittedName>
</protein>
<evidence type="ECO:0000256" key="1">
    <source>
        <dbReference type="SAM" id="MobiDB-lite"/>
    </source>
</evidence>
<gene>
    <name evidence="2" type="ORF">PCLFYP37_02045</name>
</gene>
<accession>A0A6N3CKK7</accession>
<organism evidence="2">
    <name type="scientific">Paraprevotella clara</name>
    <dbReference type="NCBI Taxonomy" id="454154"/>
    <lineage>
        <taxon>Bacteria</taxon>
        <taxon>Pseudomonadati</taxon>
        <taxon>Bacteroidota</taxon>
        <taxon>Bacteroidia</taxon>
        <taxon>Bacteroidales</taxon>
        <taxon>Prevotellaceae</taxon>
        <taxon>Paraprevotella</taxon>
    </lineage>
</organism>